<keyword evidence="3" id="KW-1185">Reference proteome</keyword>
<protein>
    <submittedName>
        <fullName evidence="2">Uncharacterized protein</fullName>
    </submittedName>
</protein>
<feature type="transmembrane region" description="Helical" evidence="1">
    <location>
        <begin position="103"/>
        <end position="122"/>
    </location>
</feature>
<organism evidence="2 3">
    <name type="scientific">Maricaulis maris (strain MCS10)</name>
    <name type="common">Caulobacter maris</name>
    <dbReference type="NCBI Taxonomy" id="394221"/>
    <lineage>
        <taxon>Bacteria</taxon>
        <taxon>Pseudomonadati</taxon>
        <taxon>Pseudomonadota</taxon>
        <taxon>Alphaproteobacteria</taxon>
        <taxon>Maricaulales</taxon>
        <taxon>Maricaulaceae</taxon>
        <taxon>Maricaulis</taxon>
    </lineage>
</organism>
<keyword evidence="1" id="KW-1133">Transmembrane helix</keyword>
<feature type="transmembrane region" description="Helical" evidence="1">
    <location>
        <begin position="32"/>
        <end position="51"/>
    </location>
</feature>
<dbReference type="RefSeq" id="WP_011643240.1">
    <property type="nucleotide sequence ID" value="NC_008347.1"/>
</dbReference>
<evidence type="ECO:0000256" key="1">
    <source>
        <dbReference type="SAM" id="Phobius"/>
    </source>
</evidence>
<gene>
    <name evidence="2" type="ordered locus">Mmar10_1301</name>
</gene>
<feature type="transmembrane region" description="Helical" evidence="1">
    <location>
        <begin position="128"/>
        <end position="146"/>
    </location>
</feature>
<dbReference type="STRING" id="394221.Mmar10_1301"/>
<evidence type="ECO:0000313" key="2">
    <source>
        <dbReference type="EMBL" id="ABI65593.1"/>
    </source>
</evidence>
<dbReference type="EMBL" id="CP000449">
    <property type="protein sequence ID" value="ABI65593.1"/>
    <property type="molecule type" value="Genomic_DNA"/>
</dbReference>
<reference evidence="2 3" key="1">
    <citation type="submission" date="2006-08" db="EMBL/GenBank/DDBJ databases">
        <title>Complete sequence of Maricaulis maris MCS10.</title>
        <authorList>
            <consortium name="US DOE Joint Genome Institute"/>
            <person name="Copeland A."/>
            <person name="Lucas S."/>
            <person name="Lapidus A."/>
            <person name="Barry K."/>
            <person name="Detter J.C."/>
            <person name="Glavina del Rio T."/>
            <person name="Hammon N."/>
            <person name="Israni S."/>
            <person name="Dalin E."/>
            <person name="Tice H."/>
            <person name="Pitluck S."/>
            <person name="Saunders E."/>
            <person name="Brettin T."/>
            <person name="Bruce D."/>
            <person name="Han C."/>
            <person name="Tapia R."/>
            <person name="Gilna P."/>
            <person name="Schmutz J."/>
            <person name="Larimer F."/>
            <person name="Land M."/>
            <person name="Hauser L."/>
            <person name="Kyrpides N."/>
            <person name="Mikhailova N."/>
            <person name="Viollier P."/>
            <person name="Stephens C."/>
            <person name="Richardson P."/>
        </authorList>
    </citation>
    <scope>NUCLEOTIDE SEQUENCE [LARGE SCALE GENOMIC DNA]</scope>
    <source>
        <strain evidence="2 3">MCS10</strain>
    </source>
</reference>
<keyword evidence="1" id="KW-0472">Membrane</keyword>
<sequence>MSDDLDSARADLAFLRTLAEGDPRPSPGFGQLLLAAGLLYGAQTLVHWAGASGVFPVPGWMHLAAAIGGTGGFLVVLVIVLWNDRHQPTGTTTRKAYEAAFQATGLMNLAMVFVFGFNAIRLDDFSLWLYYVPVVFAIQGGAWFVAARLQKRLWYGLVALGWFLAAAALGLTMGQPLFNLVVALALFLLMALPGFVLLRLARKAD</sequence>
<proteinExistence type="predicted"/>
<evidence type="ECO:0000313" key="3">
    <source>
        <dbReference type="Proteomes" id="UP000001964"/>
    </source>
</evidence>
<dbReference type="OrthoDB" id="7171551at2"/>
<dbReference type="eggNOG" id="ENOG5033ZAA">
    <property type="taxonomic scope" value="Bacteria"/>
</dbReference>
<name>Q0AQ44_MARMM</name>
<dbReference type="Proteomes" id="UP000001964">
    <property type="component" value="Chromosome"/>
</dbReference>
<feature type="transmembrane region" description="Helical" evidence="1">
    <location>
        <begin position="153"/>
        <end position="171"/>
    </location>
</feature>
<dbReference type="AlphaFoldDB" id="Q0AQ44"/>
<feature type="transmembrane region" description="Helical" evidence="1">
    <location>
        <begin position="177"/>
        <end position="198"/>
    </location>
</feature>
<keyword evidence="1" id="KW-0812">Transmembrane</keyword>
<feature type="transmembrane region" description="Helical" evidence="1">
    <location>
        <begin position="63"/>
        <end position="82"/>
    </location>
</feature>
<dbReference type="KEGG" id="mmr:Mmar10_1301"/>
<accession>Q0AQ44</accession>
<dbReference type="HOGENOM" id="CLU_1308272_0_0_5"/>